<dbReference type="EMBL" id="KP017311">
    <property type="protein sequence ID" value="AJA41832.1"/>
    <property type="molecule type" value="Genomic_DNA"/>
</dbReference>
<sequence>METHIVNALGRILVSPPEQPVQMAVAFMASWDSLVESGESQTASASDLFKKFAATFHELQSL</sequence>
<protein>
    <submittedName>
        <fullName evidence="1">Uncharacterized protein</fullName>
    </submittedName>
</protein>
<name>A0A0A7RT25_BPMB2</name>
<reference evidence="1 2" key="1">
    <citation type="submission" date="2014-10" db="EMBL/GenBank/DDBJ databases">
        <authorList>
            <person name="Batty M."/>
            <person name="Bermudez J."/>
            <person name="Birge J."/>
            <person name="Bukant S.K."/>
            <person name="Carr K.E."/>
            <person name="Coghlan K."/>
            <person name="Dasiuk E.A."/>
            <person name="Freeman C."/>
            <person name="Freitas V."/>
            <person name="Fudge K.A."/>
            <person name="Gries J."/>
            <person name="Grome K."/>
            <person name="Guilford N.C."/>
            <person name="Hirsch A.L."/>
            <person name="Ibele A."/>
            <person name="Jensen-Cody C.W."/>
            <person name="Jones M."/>
            <person name="Jones J.E."/>
            <person name="Jordan T.K."/>
            <person name="Kangas L."/>
            <person name="Karam A."/>
            <person name="Kozlov A.V."/>
            <person name="LeTendre N."/>
            <person name="Massie A."/>
            <person name="Matern J."/>
            <person name="Moe R."/>
            <person name="Montoya N.R."/>
            <person name="Moran M."/>
            <person name="Murphy A.M."/>
            <person name="Neelay O."/>
            <person name="Obrinsky T."/>
            <person name="Parker J."/>
            <person name="Price K."/>
            <person name="Raygoza P.M."/>
            <person name="Reese B."/>
            <person name="Shafer A."/>
            <person name="Shellooe L.T."/>
            <person name="Uppendahl K."/>
            <person name="Van Deynze B."/>
            <person name="Wiest K."/>
            <person name="Xun H."/>
            <person name="Young C."/>
            <person name="Ettinger A.-S.H."/>
            <person name="Haydock J."/>
            <person name="Poxleitner M.K."/>
            <person name="Anders K.R."/>
            <person name="Serrano M.G."/>
            <person name="Buck G."/>
            <person name="Lee V."/>
            <person name="Wang Y."/>
            <person name="Carvalho R."/>
            <person name="Voegtly L."/>
            <person name="Shi R."/>
            <person name="Duckworth R."/>
            <person name="Johnson A."/>
            <person name="Loviza R."/>
            <person name="Walstead R."/>
            <person name="Shah Z."/>
            <person name="Kiflezghi M."/>
            <person name="Wade K."/>
            <person name="Braun M.A."/>
            <person name="Delesalle V.A."/>
            <person name="Hughes L.E."/>
            <person name="Ware V.C."/>
            <person name="Bradley K.W."/>
            <person name="Barker L.P."/>
            <person name="Asai D.J."/>
            <person name="Bowman C.A."/>
            <person name="Russell D.A."/>
            <person name="Pope W.H."/>
            <person name="Jacobs-Sera D."/>
            <person name="Hendrix R.W."/>
            <person name="Hatfull G.F."/>
        </authorList>
    </citation>
    <scope>NUCLEOTIDE SEQUENCE [LARGE SCALE GENOMIC DNA]</scope>
</reference>
<proteinExistence type="predicted"/>
<gene>
    <name evidence="1" type="ORF">PBI_SPIKE509_49</name>
</gene>
<evidence type="ECO:0000313" key="2">
    <source>
        <dbReference type="Proteomes" id="UP000031068"/>
    </source>
</evidence>
<dbReference type="Proteomes" id="UP000031068">
    <property type="component" value="Segment"/>
</dbReference>
<organism evidence="1 2">
    <name type="scientific">Mycobacterium phage Spike509</name>
    <dbReference type="NCBI Taxonomy" id="1567452"/>
    <lineage>
        <taxon>Viruses</taxon>
        <taxon>Duplodnaviria</taxon>
        <taxon>Heunggongvirae</taxon>
        <taxon>Uroviricota</taxon>
        <taxon>Caudoviricetes</taxon>
        <taxon>Microwolfvirus</taxon>
        <taxon>Mycobacterium phage Bxz2</taxon>
    </lineage>
</organism>
<evidence type="ECO:0000313" key="1">
    <source>
        <dbReference type="EMBL" id="AJA41832.1"/>
    </source>
</evidence>
<accession>A0A0A7RT25</accession>